<evidence type="ECO:0000256" key="2">
    <source>
        <dbReference type="ARBA" id="ARBA00022450"/>
    </source>
</evidence>
<dbReference type="Gene3D" id="3.30.559.10">
    <property type="entry name" value="Chloramphenicol acetyltransferase-like domain"/>
    <property type="match status" value="1"/>
</dbReference>
<dbReference type="SUPFAM" id="SSF52777">
    <property type="entry name" value="CoA-dependent acyltransferases"/>
    <property type="match status" value="1"/>
</dbReference>
<dbReference type="InterPro" id="IPR009081">
    <property type="entry name" value="PP-bd_ACP"/>
</dbReference>
<dbReference type="InterPro" id="IPR036736">
    <property type="entry name" value="ACP-like_sf"/>
</dbReference>
<dbReference type="AlphaFoldDB" id="A0A1C4XH11"/>
<evidence type="ECO:0000259" key="4">
    <source>
        <dbReference type="Pfam" id="PF00550"/>
    </source>
</evidence>
<proteinExistence type="predicted"/>
<dbReference type="PROSITE" id="PS00012">
    <property type="entry name" value="PHOSPHOPANTETHEINE"/>
    <property type="match status" value="1"/>
</dbReference>
<dbReference type="Proteomes" id="UP000199375">
    <property type="component" value="Unassembled WGS sequence"/>
</dbReference>
<comment type="cofactor">
    <cofactor evidence="1">
        <name>pantetheine 4'-phosphate</name>
        <dbReference type="ChEBI" id="CHEBI:47942"/>
    </cofactor>
</comment>
<name>A0A1C4XH11_9ACTN</name>
<dbReference type="InterPro" id="IPR023213">
    <property type="entry name" value="CAT-like_dom_sf"/>
</dbReference>
<feature type="domain" description="Carrier" evidence="4">
    <location>
        <begin position="6"/>
        <end position="67"/>
    </location>
</feature>
<sequence>MSAPARLADILRETLEIDDADFGRPFLDVGGNSLRAALVVDAAESAGIDIGIDQLYRAPTLWAVVEAVRGPGDRGSDALALTRTQRAVLDRTPTARWRLAVLRPAGADWNDQILEVAARGVLGRYDALRVRLTTDGLGQRVTDLPVAEDVLARVHVESRPNGWDLRRLLPDPGDVRAVPLTHFVLLDHDGPDRPWLLVGVHPVLCDAASFDRVVRALRTTVAVVLDGEPVLGEPARPTWRDWCRHENLAPGPAPATAMPMGPGPGAAVWRAVGTVLTDSHAVPELDLPVDDPAEDDRSHGALGLPPQAEPVGCYTAGPARRFVAGRRAGAPDAPPGPVPEIRIRRRAGDRVVTPPGTAAGLLLDVRSASDTLDLTWYVDPRRHDVAAVATTAGRVTGALARLDPGLTVAARVLPTGVDWAGAGDE</sequence>
<accession>A0A1C4XH11</accession>
<evidence type="ECO:0000256" key="3">
    <source>
        <dbReference type="ARBA" id="ARBA00022553"/>
    </source>
</evidence>
<dbReference type="EMBL" id="FMCW01000025">
    <property type="protein sequence ID" value="SCF07622.1"/>
    <property type="molecule type" value="Genomic_DNA"/>
</dbReference>
<evidence type="ECO:0000313" key="5">
    <source>
        <dbReference type="EMBL" id="SCF07622.1"/>
    </source>
</evidence>
<organism evidence="5 6">
    <name type="scientific">Micromonospora haikouensis</name>
    <dbReference type="NCBI Taxonomy" id="686309"/>
    <lineage>
        <taxon>Bacteria</taxon>
        <taxon>Bacillati</taxon>
        <taxon>Actinomycetota</taxon>
        <taxon>Actinomycetes</taxon>
        <taxon>Micromonosporales</taxon>
        <taxon>Micromonosporaceae</taxon>
        <taxon>Micromonospora</taxon>
    </lineage>
</organism>
<dbReference type="Pfam" id="PF00550">
    <property type="entry name" value="PP-binding"/>
    <property type="match status" value="1"/>
</dbReference>
<evidence type="ECO:0000313" key="6">
    <source>
        <dbReference type="Proteomes" id="UP000199375"/>
    </source>
</evidence>
<dbReference type="Gene3D" id="1.10.1200.10">
    <property type="entry name" value="ACP-like"/>
    <property type="match status" value="1"/>
</dbReference>
<evidence type="ECO:0000256" key="1">
    <source>
        <dbReference type="ARBA" id="ARBA00001957"/>
    </source>
</evidence>
<gene>
    <name evidence="5" type="ORF">GA0070558_12536</name>
</gene>
<reference evidence="5 6" key="1">
    <citation type="submission" date="2016-06" db="EMBL/GenBank/DDBJ databases">
        <authorList>
            <person name="Kjaerup R.B."/>
            <person name="Dalgaard T.S."/>
            <person name="Juul-Madsen H.R."/>
        </authorList>
    </citation>
    <scope>NUCLEOTIDE SEQUENCE [LARGE SCALE GENOMIC DNA]</scope>
    <source>
        <strain evidence="5 6">DSM 45626</strain>
    </source>
</reference>
<dbReference type="InterPro" id="IPR006162">
    <property type="entry name" value="Ppantetheine_attach_site"/>
</dbReference>
<keyword evidence="3" id="KW-0597">Phosphoprotein</keyword>
<dbReference type="SUPFAM" id="SSF47336">
    <property type="entry name" value="ACP-like"/>
    <property type="match status" value="1"/>
</dbReference>
<dbReference type="RefSeq" id="WP_091283734.1">
    <property type="nucleotide sequence ID" value="NZ_FMCW01000025.1"/>
</dbReference>
<keyword evidence="2" id="KW-0596">Phosphopantetheine</keyword>
<protein>
    <submittedName>
        <fullName evidence="5">Phosphopantetheine attachment site</fullName>
    </submittedName>
</protein>